<sequence>SYSNRLFVVRITFNSYFSIDFYSSRSLVFCFTILDILASFKYSLLESLFFGGLIFKSKERSIFERFKRKSNHSILNQSIDQEIFVMH</sequence>
<feature type="transmembrane region" description="Helical" evidence="1">
    <location>
        <begin position="26"/>
        <end position="55"/>
    </location>
</feature>
<gene>
    <name evidence="2" type="ORF">GIB67_001201</name>
</gene>
<organism evidence="2 3">
    <name type="scientific">Kingdonia uniflora</name>
    <dbReference type="NCBI Taxonomy" id="39325"/>
    <lineage>
        <taxon>Eukaryota</taxon>
        <taxon>Viridiplantae</taxon>
        <taxon>Streptophyta</taxon>
        <taxon>Embryophyta</taxon>
        <taxon>Tracheophyta</taxon>
        <taxon>Spermatophyta</taxon>
        <taxon>Magnoliopsida</taxon>
        <taxon>Ranunculales</taxon>
        <taxon>Circaeasteraceae</taxon>
        <taxon>Kingdonia</taxon>
    </lineage>
</organism>
<evidence type="ECO:0000256" key="1">
    <source>
        <dbReference type="SAM" id="Phobius"/>
    </source>
</evidence>
<dbReference type="EMBL" id="JACGCM010002300">
    <property type="protein sequence ID" value="KAF6141649.1"/>
    <property type="molecule type" value="Genomic_DNA"/>
</dbReference>
<evidence type="ECO:0000313" key="3">
    <source>
        <dbReference type="Proteomes" id="UP000541444"/>
    </source>
</evidence>
<dbReference type="Proteomes" id="UP000541444">
    <property type="component" value="Unassembled WGS sequence"/>
</dbReference>
<evidence type="ECO:0008006" key="4">
    <source>
        <dbReference type="Google" id="ProtNLM"/>
    </source>
</evidence>
<name>A0A7J7LGI2_9MAGN</name>
<feature type="non-terminal residue" evidence="2">
    <location>
        <position position="1"/>
    </location>
</feature>
<accession>A0A7J7LGI2</accession>
<keyword evidence="1" id="KW-0812">Transmembrane</keyword>
<evidence type="ECO:0000313" key="2">
    <source>
        <dbReference type="EMBL" id="KAF6141649.1"/>
    </source>
</evidence>
<reference evidence="2 3" key="1">
    <citation type="journal article" date="2020" name="IScience">
        <title>Genome Sequencing of the Endangered Kingdonia uniflora (Circaeasteraceae, Ranunculales) Reveals Potential Mechanisms of Evolutionary Specialization.</title>
        <authorList>
            <person name="Sun Y."/>
            <person name="Deng T."/>
            <person name="Zhang A."/>
            <person name="Moore M.J."/>
            <person name="Landis J.B."/>
            <person name="Lin N."/>
            <person name="Zhang H."/>
            <person name="Zhang X."/>
            <person name="Huang J."/>
            <person name="Zhang X."/>
            <person name="Sun H."/>
            <person name="Wang H."/>
        </authorList>
    </citation>
    <scope>NUCLEOTIDE SEQUENCE [LARGE SCALE GENOMIC DNA]</scope>
    <source>
        <strain evidence="2">TB1705</strain>
        <tissue evidence="2">Leaf</tissue>
    </source>
</reference>
<proteinExistence type="predicted"/>
<keyword evidence="1" id="KW-1133">Transmembrane helix</keyword>
<protein>
    <recommendedName>
        <fullName evidence="4">Maturase K</fullName>
    </recommendedName>
</protein>
<comment type="caution">
    <text evidence="2">The sequence shown here is derived from an EMBL/GenBank/DDBJ whole genome shotgun (WGS) entry which is preliminary data.</text>
</comment>
<keyword evidence="1" id="KW-0472">Membrane</keyword>
<keyword evidence="3" id="KW-1185">Reference proteome</keyword>
<dbReference type="AlphaFoldDB" id="A0A7J7LGI2"/>